<evidence type="ECO:0000313" key="1">
    <source>
        <dbReference type="EMBL" id="MDA0162247.1"/>
    </source>
</evidence>
<gene>
    <name evidence="1" type="ORF">OM076_18385</name>
</gene>
<proteinExistence type="predicted"/>
<protein>
    <submittedName>
        <fullName evidence="1">Uncharacterized protein</fullName>
    </submittedName>
</protein>
<dbReference type="Proteomes" id="UP001149140">
    <property type="component" value="Unassembled WGS sequence"/>
</dbReference>
<organism evidence="1 2">
    <name type="scientific">Solirubrobacter ginsenosidimutans</name>
    <dbReference type="NCBI Taxonomy" id="490573"/>
    <lineage>
        <taxon>Bacteria</taxon>
        <taxon>Bacillati</taxon>
        <taxon>Actinomycetota</taxon>
        <taxon>Thermoleophilia</taxon>
        <taxon>Solirubrobacterales</taxon>
        <taxon>Solirubrobacteraceae</taxon>
        <taxon>Solirubrobacter</taxon>
    </lineage>
</organism>
<dbReference type="AlphaFoldDB" id="A0A9X3MVX2"/>
<evidence type="ECO:0000313" key="2">
    <source>
        <dbReference type="Proteomes" id="UP001149140"/>
    </source>
</evidence>
<dbReference type="EMBL" id="JAPDOD010000017">
    <property type="protein sequence ID" value="MDA0162247.1"/>
    <property type="molecule type" value="Genomic_DNA"/>
</dbReference>
<comment type="caution">
    <text evidence="1">The sequence shown here is derived from an EMBL/GenBank/DDBJ whole genome shotgun (WGS) entry which is preliminary data.</text>
</comment>
<sequence length="97" mass="10776">MTALRPDFPQILTLSEQLDAMLLGWLERNAQSVPAEAQAGAILTVVAEHLPEVETFCARWDMRVERLGGGTKWQSIRVDGPRLPVLGFAQITSLYRA</sequence>
<name>A0A9X3MVX2_9ACTN</name>
<dbReference type="RefSeq" id="WP_270041482.1">
    <property type="nucleotide sequence ID" value="NZ_JAPDOD010000017.1"/>
</dbReference>
<reference evidence="1" key="1">
    <citation type="submission" date="2022-10" db="EMBL/GenBank/DDBJ databases">
        <title>The WGS of Solirubrobacter ginsenosidimutans DSM 21036.</title>
        <authorList>
            <person name="Jiang Z."/>
        </authorList>
    </citation>
    <scope>NUCLEOTIDE SEQUENCE</scope>
    <source>
        <strain evidence="1">DSM 21036</strain>
    </source>
</reference>
<keyword evidence="2" id="KW-1185">Reference proteome</keyword>
<accession>A0A9X3MVX2</accession>